<dbReference type="Gene3D" id="3.40.630.30">
    <property type="match status" value="1"/>
</dbReference>
<evidence type="ECO:0000313" key="2">
    <source>
        <dbReference type="EMBL" id="SEH98468.1"/>
    </source>
</evidence>
<keyword evidence="5" id="KW-1185">Reference proteome</keyword>
<dbReference type="PROSITE" id="PS51186">
    <property type="entry name" value="GNAT"/>
    <property type="match status" value="1"/>
</dbReference>
<evidence type="ECO:0000313" key="3">
    <source>
        <dbReference type="EMBL" id="SEO43754.1"/>
    </source>
</evidence>
<accession>A0A1H8PQ06</accession>
<dbReference type="PANTHER" id="PTHR43233">
    <property type="entry name" value="FAMILY N-ACETYLTRANSFERASE, PUTATIVE (AFU_ORTHOLOGUE AFUA_6G03350)-RELATED"/>
    <property type="match status" value="1"/>
</dbReference>
<sequence length="158" mass="17989">MPMPRDPIVFEAYRNGYLLSTDRARLDPATVHRFLAGDSYWARGMTLEQLQRALDHSLPIGIYAEDGTLAGFGRVVTDYAIFAYLRDVFTLPAHRGQGLASWLADEIRNHPELVDVTSWMLATRDAHAVYEKAGYRRAPHPEYYMTVPKPDESEAHRP</sequence>
<reference evidence="2" key="2">
    <citation type="submission" date="2016-10" db="EMBL/GenBank/DDBJ databases">
        <authorList>
            <person name="de Groot N.N."/>
        </authorList>
    </citation>
    <scope>NUCLEOTIDE SEQUENCE [LARGE SCALE GENOMIC DNA]</scope>
    <source>
        <strain evidence="2">CCBAU85039</strain>
    </source>
</reference>
<dbReference type="Proteomes" id="UP000183063">
    <property type="component" value="Unassembled WGS sequence"/>
</dbReference>
<evidence type="ECO:0000259" key="1">
    <source>
        <dbReference type="PROSITE" id="PS51186"/>
    </source>
</evidence>
<organism evidence="2 4">
    <name type="scientific">Rhizobium tibeticum</name>
    <dbReference type="NCBI Taxonomy" id="501024"/>
    <lineage>
        <taxon>Bacteria</taxon>
        <taxon>Pseudomonadati</taxon>
        <taxon>Pseudomonadota</taxon>
        <taxon>Alphaproteobacteria</taxon>
        <taxon>Hyphomicrobiales</taxon>
        <taxon>Rhizobiaceae</taxon>
        <taxon>Rhizobium/Agrobacterium group</taxon>
        <taxon>Rhizobium</taxon>
    </lineage>
</organism>
<reference evidence="3 5" key="1">
    <citation type="submission" date="2016-10" db="EMBL/GenBank/DDBJ databases">
        <authorList>
            <person name="Varghese N."/>
            <person name="Submissions S."/>
        </authorList>
    </citation>
    <scope>NUCLEOTIDE SEQUENCE [LARGE SCALE GENOMIC DNA]</scope>
    <source>
        <strain evidence="3 5">CGMCC 1.7071</strain>
    </source>
</reference>
<dbReference type="AlphaFoldDB" id="A0A1H8PQ06"/>
<protein>
    <submittedName>
        <fullName evidence="2">Acetyltransferase (GNAT) family protein</fullName>
    </submittedName>
</protein>
<dbReference type="GO" id="GO:0016747">
    <property type="term" value="F:acyltransferase activity, transferring groups other than amino-acyl groups"/>
    <property type="evidence" value="ECO:0007669"/>
    <property type="project" value="InterPro"/>
</dbReference>
<feature type="domain" description="N-acetyltransferase" evidence="1">
    <location>
        <begin position="21"/>
        <end position="150"/>
    </location>
</feature>
<dbReference type="InterPro" id="IPR053144">
    <property type="entry name" value="Acetyltransferase_Butenolide"/>
</dbReference>
<dbReference type="EMBL" id="FOCV01000017">
    <property type="protein sequence ID" value="SEO43754.1"/>
    <property type="molecule type" value="Genomic_DNA"/>
</dbReference>
<dbReference type="SUPFAM" id="SSF55729">
    <property type="entry name" value="Acyl-CoA N-acyltransferases (Nat)"/>
    <property type="match status" value="1"/>
</dbReference>
<dbReference type="InterPro" id="IPR016181">
    <property type="entry name" value="Acyl_CoA_acyltransferase"/>
</dbReference>
<evidence type="ECO:0000313" key="5">
    <source>
        <dbReference type="Proteomes" id="UP000198939"/>
    </source>
</evidence>
<reference evidence="4" key="3">
    <citation type="submission" date="2016-10" db="EMBL/GenBank/DDBJ databases">
        <authorList>
            <person name="Wibberg D."/>
        </authorList>
    </citation>
    <scope>NUCLEOTIDE SEQUENCE [LARGE SCALE GENOMIC DNA]</scope>
</reference>
<dbReference type="PANTHER" id="PTHR43233:SF1">
    <property type="entry name" value="FAMILY N-ACETYLTRANSFERASE, PUTATIVE (AFU_ORTHOLOGUE AFUA_6G03350)-RELATED"/>
    <property type="match status" value="1"/>
</dbReference>
<dbReference type="Proteomes" id="UP000198939">
    <property type="component" value="Unassembled WGS sequence"/>
</dbReference>
<dbReference type="InterPro" id="IPR000182">
    <property type="entry name" value="GNAT_dom"/>
</dbReference>
<dbReference type="CDD" id="cd04301">
    <property type="entry name" value="NAT_SF"/>
    <property type="match status" value="1"/>
</dbReference>
<evidence type="ECO:0000313" key="4">
    <source>
        <dbReference type="Proteomes" id="UP000183063"/>
    </source>
</evidence>
<name>A0A1H8PQ06_9HYPH</name>
<proteinExistence type="predicted"/>
<keyword evidence="2" id="KW-0808">Transferase</keyword>
<dbReference type="Pfam" id="PF00583">
    <property type="entry name" value="Acetyltransf_1"/>
    <property type="match status" value="1"/>
</dbReference>
<dbReference type="STRING" id="501024.RTCCBAU85039_3494"/>
<gene>
    <name evidence="2" type="ORF">RTCCBAU85039_3494</name>
    <name evidence="3" type="ORF">SAMN05216228_101755</name>
</gene>
<dbReference type="EMBL" id="FNXB01000017">
    <property type="protein sequence ID" value="SEH98468.1"/>
    <property type="molecule type" value="Genomic_DNA"/>
</dbReference>